<evidence type="ECO:0008006" key="7">
    <source>
        <dbReference type="Google" id="ProtNLM"/>
    </source>
</evidence>
<dbReference type="Gene3D" id="3.40.1190.20">
    <property type="match status" value="1"/>
</dbReference>
<feature type="non-terminal residue" evidence="6">
    <location>
        <position position="1"/>
    </location>
</feature>
<evidence type="ECO:0000313" key="6">
    <source>
        <dbReference type="EMBL" id="SVB03466.1"/>
    </source>
</evidence>
<organism evidence="6">
    <name type="scientific">marine metagenome</name>
    <dbReference type="NCBI Taxonomy" id="408172"/>
    <lineage>
        <taxon>unclassified sequences</taxon>
        <taxon>metagenomes</taxon>
        <taxon>ecological metagenomes</taxon>
    </lineage>
</organism>
<feature type="domain" description="DUF2090" evidence="5">
    <location>
        <begin position="140"/>
        <end position="453"/>
    </location>
</feature>
<evidence type="ECO:0000256" key="1">
    <source>
        <dbReference type="ARBA" id="ARBA00010688"/>
    </source>
</evidence>
<dbReference type="InterPro" id="IPR050306">
    <property type="entry name" value="PfkB_Carbo_kinase"/>
</dbReference>
<keyword evidence="2" id="KW-0808">Transferase</keyword>
<dbReference type="InterPro" id="IPR002173">
    <property type="entry name" value="Carboh/pur_kinase_PfkB_CS"/>
</dbReference>
<evidence type="ECO:0000256" key="2">
    <source>
        <dbReference type="ARBA" id="ARBA00022679"/>
    </source>
</evidence>
<name>A0A382APS1_9ZZZZ</name>
<dbReference type="GO" id="GO:0016301">
    <property type="term" value="F:kinase activity"/>
    <property type="evidence" value="ECO:0007669"/>
    <property type="project" value="UniProtKB-KW"/>
</dbReference>
<protein>
    <recommendedName>
        <fullName evidence="7">Carbohydrate kinase PfkB domain-containing protein</fullName>
    </recommendedName>
</protein>
<keyword evidence="3" id="KW-0418">Kinase</keyword>
<dbReference type="PANTHER" id="PTHR43085">
    <property type="entry name" value="HEXOKINASE FAMILY MEMBER"/>
    <property type="match status" value="1"/>
</dbReference>
<evidence type="ECO:0000259" key="4">
    <source>
        <dbReference type="Pfam" id="PF00294"/>
    </source>
</evidence>
<evidence type="ECO:0000256" key="3">
    <source>
        <dbReference type="ARBA" id="ARBA00022777"/>
    </source>
</evidence>
<dbReference type="PROSITE" id="PS00584">
    <property type="entry name" value="PFKB_KINASES_2"/>
    <property type="match status" value="1"/>
</dbReference>
<dbReference type="PANTHER" id="PTHR43085:SF49">
    <property type="entry name" value="5-DEHYDRO-2-DEOXYGLUCONOKINASE"/>
    <property type="match status" value="1"/>
</dbReference>
<feature type="domain" description="Carbohydrate kinase PfkB" evidence="4">
    <location>
        <begin position="14"/>
        <end position="136"/>
    </location>
</feature>
<sequence>GDGETRFVASAAVTREIQPFLSDLDLIVGTEEEIMIAGGEQTLEKSLSAIGSQSSATVVLKRGAEGCMVYSADSPSPVSARSFKIEVLNVLGAGDSFMSGFLRGWLRNESLENCALYGNACGALVVTRHGCSPSSPSFAEVEHFIRNFDKVPNLAHHPKMNQLHSRTEFGKPQNQELLILAFDHRNQFEESCRTENLPQEKIFRFKELVHQGFHSVSQTIKDNNLAILIDPKYGKKILNDSSDFNYTVGVPVEDEGVFPLNWLCEGSLYQHLLERPSTWFVKVLFRFHTEMNPEDKKSQLTQLRKLSGVCSELKRKLMVELIIPEDFSQEDASTVNEVALTEAIDEVYKEGIYPYWWKINALDSKEKWVKLNEVMDENDPEAGVIFQCNYSQIEKLQTWFGAARSNSQSCGLAVGQSIFWEPWEKYINGNADDAEVISEVAERFQKLLKVWSDL</sequence>
<reference evidence="6" key="1">
    <citation type="submission" date="2018-05" db="EMBL/GenBank/DDBJ databases">
        <authorList>
            <person name="Lanie J.A."/>
            <person name="Ng W.-L."/>
            <person name="Kazmierczak K.M."/>
            <person name="Andrzejewski T.M."/>
            <person name="Davidsen T.M."/>
            <person name="Wayne K.J."/>
            <person name="Tettelin H."/>
            <person name="Glass J.I."/>
            <person name="Rusch D."/>
            <person name="Podicherti R."/>
            <person name="Tsui H.-C.T."/>
            <person name="Winkler M.E."/>
        </authorList>
    </citation>
    <scope>NUCLEOTIDE SEQUENCE</scope>
</reference>
<dbReference type="SUPFAM" id="SSF53613">
    <property type="entry name" value="Ribokinase-like"/>
    <property type="match status" value="1"/>
</dbReference>
<dbReference type="EMBL" id="UINC01026286">
    <property type="protein sequence ID" value="SVB03466.1"/>
    <property type="molecule type" value="Genomic_DNA"/>
</dbReference>
<dbReference type="InterPro" id="IPR018659">
    <property type="entry name" value="DUF2090"/>
</dbReference>
<accession>A0A382APS1</accession>
<dbReference type="InterPro" id="IPR013785">
    <property type="entry name" value="Aldolase_TIM"/>
</dbReference>
<dbReference type="Gene3D" id="3.20.20.70">
    <property type="entry name" value="Aldolase class I"/>
    <property type="match status" value="1"/>
</dbReference>
<evidence type="ECO:0000259" key="5">
    <source>
        <dbReference type="Pfam" id="PF09863"/>
    </source>
</evidence>
<dbReference type="InterPro" id="IPR011611">
    <property type="entry name" value="PfkB_dom"/>
</dbReference>
<gene>
    <name evidence="6" type="ORF">METZ01_LOCUS156320</name>
</gene>
<dbReference type="InterPro" id="IPR029056">
    <property type="entry name" value="Ribokinase-like"/>
</dbReference>
<dbReference type="Pfam" id="PF09863">
    <property type="entry name" value="DUF2090"/>
    <property type="match status" value="1"/>
</dbReference>
<dbReference type="AlphaFoldDB" id="A0A382APS1"/>
<proteinExistence type="inferred from homology"/>
<comment type="similarity">
    <text evidence="1">Belongs to the carbohydrate kinase PfkB family.</text>
</comment>
<dbReference type="Pfam" id="PF00294">
    <property type="entry name" value="PfkB"/>
    <property type="match status" value="1"/>
</dbReference>